<proteinExistence type="inferred from homology"/>
<protein>
    <recommendedName>
        <fullName evidence="3">GTP cyclohydrolase 1 type 2 homolog</fullName>
    </recommendedName>
</protein>
<comment type="similarity">
    <text evidence="1 3">Belongs to the GTP cyclohydrolase I type 2/NIF3 family.</text>
</comment>
<keyword evidence="5" id="KW-1185">Reference proteome</keyword>
<evidence type="ECO:0000313" key="4">
    <source>
        <dbReference type="EMBL" id="MDT0675777.1"/>
    </source>
</evidence>
<dbReference type="InterPro" id="IPR017221">
    <property type="entry name" value="DUF34/NIF3_bac"/>
</dbReference>
<evidence type="ECO:0000256" key="1">
    <source>
        <dbReference type="ARBA" id="ARBA00006964"/>
    </source>
</evidence>
<dbReference type="Gene3D" id="3.30.70.120">
    <property type="match status" value="1"/>
</dbReference>
<dbReference type="SUPFAM" id="SSF102705">
    <property type="entry name" value="NIF3 (NGG1p interacting factor 3)-like"/>
    <property type="match status" value="1"/>
</dbReference>
<gene>
    <name evidence="4" type="ORF">RM539_04165</name>
</gene>
<dbReference type="InterPro" id="IPR036069">
    <property type="entry name" value="DUF34/NIF3_sf"/>
</dbReference>
<reference evidence="4 5" key="1">
    <citation type="submission" date="2023-09" db="EMBL/GenBank/DDBJ databases">
        <authorList>
            <person name="Rey-Velasco X."/>
        </authorList>
    </citation>
    <scope>NUCLEOTIDE SEQUENCE [LARGE SCALE GENOMIC DNA]</scope>
    <source>
        <strain evidence="4 5">F117</strain>
    </source>
</reference>
<keyword evidence="2 3" id="KW-0479">Metal-binding</keyword>
<dbReference type="Pfam" id="PF01784">
    <property type="entry name" value="DUF34_NIF3"/>
    <property type="match status" value="1"/>
</dbReference>
<evidence type="ECO:0000256" key="3">
    <source>
        <dbReference type="PIRNR" id="PIRNR037489"/>
    </source>
</evidence>
<dbReference type="Gene3D" id="3.40.1390.30">
    <property type="entry name" value="NIF3 (NGG1p interacting factor 3)-like"/>
    <property type="match status" value="1"/>
</dbReference>
<dbReference type="InterPro" id="IPR002678">
    <property type="entry name" value="DUF34/NIF3"/>
</dbReference>
<dbReference type="PANTHER" id="PTHR13799">
    <property type="entry name" value="NGG1 INTERACTING FACTOR 3"/>
    <property type="match status" value="1"/>
</dbReference>
<evidence type="ECO:0000313" key="5">
    <source>
        <dbReference type="Proteomes" id="UP001262582"/>
    </source>
</evidence>
<comment type="caution">
    <text evidence="4">The sequence shown here is derived from an EMBL/GenBank/DDBJ whole genome shotgun (WGS) entry which is preliminary data.</text>
</comment>
<dbReference type="NCBIfam" id="TIGR00486">
    <property type="entry name" value="YbgI_SA1388"/>
    <property type="match status" value="1"/>
</dbReference>
<dbReference type="RefSeq" id="WP_311502173.1">
    <property type="nucleotide sequence ID" value="NZ_JAVRHK010000002.1"/>
</dbReference>
<organism evidence="4 5">
    <name type="scientific">Autumnicola musiva</name>
    <dbReference type="NCBI Taxonomy" id="3075589"/>
    <lineage>
        <taxon>Bacteria</taxon>
        <taxon>Pseudomonadati</taxon>
        <taxon>Bacteroidota</taxon>
        <taxon>Flavobacteriia</taxon>
        <taxon>Flavobacteriales</taxon>
        <taxon>Flavobacteriaceae</taxon>
        <taxon>Autumnicola</taxon>
    </lineage>
</organism>
<dbReference type="PANTHER" id="PTHR13799:SF14">
    <property type="entry name" value="GTP CYCLOHYDROLASE 1 TYPE 2 HOMOLOG"/>
    <property type="match status" value="1"/>
</dbReference>
<accession>A0ABU3D2M3</accession>
<dbReference type="EMBL" id="JAVRHK010000002">
    <property type="protein sequence ID" value="MDT0675777.1"/>
    <property type="molecule type" value="Genomic_DNA"/>
</dbReference>
<dbReference type="PIRSF" id="PIRSF037489">
    <property type="entry name" value="UCP037489_NIF3_YqfO"/>
    <property type="match status" value="1"/>
</dbReference>
<evidence type="ECO:0000256" key="2">
    <source>
        <dbReference type="ARBA" id="ARBA00022723"/>
    </source>
</evidence>
<dbReference type="InterPro" id="IPR015867">
    <property type="entry name" value="N-reg_PII/ATP_PRibTrfase_C"/>
</dbReference>
<sequence length="364" mass="40451">MIIKEVMHHIEEFAPLNYAEDFDNVGLLVGNEDTKATGALITLDTLESVVDEAVEKNCNLIISFHPIIFSGLKKLTGKNYVERAVIKAIQHNIAIYAIHTALDNQYKGVNDMIAEKLQLKNREILIPKKGNIKKLTTFVPVENTEKVRNALFNAGAGSIGNYDNCSFNLKGSGSFRPNKDANPAIGEKGKVHFEEEMQLGITFPSHLEPKVLQALFNSHPYEEVAYEITTLENRHQHLGMGMIGELEQETSEEEFLKSLKTVFNTGVVRHSAVRGKTVKKVAVLGGSGSFAIDNAKNAGADVFITADLKYHDFYKTEGKIVLADIGHYESEQFTKDLLYSFLSKKISNFALILGDTNTNPIKYI</sequence>
<name>A0ABU3D2M3_9FLAO</name>
<dbReference type="Proteomes" id="UP001262582">
    <property type="component" value="Unassembled WGS sequence"/>
</dbReference>